<comment type="caution">
    <text evidence="3">The sequence shown here is derived from an EMBL/GenBank/DDBJ whole genome shotgun (WGS) entry which is preliminary data.</text>
</comment>
<feature type="domain" description="Excalibur calcium-binding" evidence="2">
    <location>
        <begin position="117"/>
        <end position="152"/>
    </location>
</feature>
<keyword evidence="1" id="KW-0472">Membrane</keyword>
<dbReference type="RefSeq" id="WP_004703482.1">
    <property type="nucleotide sequence ID" value="NZ_JBMPAH010000011.1"/>
</dbReference>
<dbReference type="PATRIC" id="fig|520709.3.peg.3723"/>
<keyword evidence="1" id="KW-1133">Transmembrane helix</keyword>
<sequence length="158" mass="18195">MVQRGKIKRSKFKLSSREYISIFIVGILVVVACVTFIVLHYRQQAQQRASHEKVQLLIEQQKQIIKEQRAALGKLPDIQLSEKTKKALVFTPQTVASQTAPAPERVNNETSAFHCDGREYCTQMHSLEEARWFVRNCPNTKMDGDHDGEPCENDSRWH</sequence>
<evidence type="ECO:0000313" key="4">
    <source>
        <dbReference type="Proteomes" id="UP000013065"/>
    </source>
</evidence>
<protein>
    <recommendedName>
        <fullName evidence="2">Excalibur calcium-binding domain-containing protein</fullName>
    </recommendedName>
</protein>
<dbReference type="InterPro" id="IPR008613">
    <property type="entry name" value="Excalibur_Ca-bd_domain"/>
</dbReference>
<dbReference type="HOGENOM" id="CLU_145197_0_0_6"/>
<evidence type="ECO:0000256" key="1">
    <source>
        <dbReference type="SAM" id="Phobius"/>
    </source>
</evidence>
<evidence type="ECO:0000259" key="2">
    <source>
        <dbReference type="SMART" id="SM00894"/>
    </source>
</evidence>
<dbReference type="PROSITE" id="PS51257">
    <property type="entry name" value="PROKAR_LIPOPROTEIN"/>
    <property type="match status" value="1"/>
</dbReference>
<dbReference type="EMBL" id="APOO01000022">
    <property type="protein sequence ID" value="ENU42889.1"/>
    <property type="molecule type" value="Genomic_DNA"/>
</dbReference>
<dbReference type="Proteomes" id="UP000013065">
    <property type="component" value="Unassembled WGS sequence"/>
</dbReference>
<dbReference type="Pfam" id="PF05901">
    <property type="entry name" value="Excalibur"/>
    <property type="match status" value="1"/>
</dbReference>
<reference evidence="3 4" key="2">
    <citation type="journal article" date="2015" name="Int. J. Syst. Evol. Microbiol.">
        <title>Acinetobacter seifertii sp. nov., a member of the Acinetobacter calcoaceticus-Acinetobacter baumannii complex isolated from human clinical specimens.</title>
        <authorList>
            <person name="Nemec A."/>
            <person name="Krizova L."/>
            <person name="Maixnerova M."/>
            <person name="Sedo O."/>
            <person name="Brisse S."/>
            <person name="Higgins P.G."/>
        </authorList>
    </citation>
    <scope>NUCLEOTIDE SEQUENCE [LARGE SCALE GENOMIC DNA]</scope>
    <source>
        <strain evidence="3 4">NIPH 973</strain>
    </source>
</reference>
<proteinExistence type="predicted"/>
<reference evidence="4" key="1">
    <citation type="submission" date="2013-02" db="EMBL/GenBank/DDBJ databases">
        <title>The Genome Sequence of Acinetobacter sp. NIPH 973.</title>
        <authorList>
            <consortium name="The Broad Institute Genome Sequencing Platform"/>
            <consortium name="The Broad Institute Genome Sequencing Center for Infectious Disease"/>
            <person name="Cerqueira G."/>
            <person name="Feldgarden M."/>
            <person name="Courvalin P."/>
            <person name="Perichon B."/>
            <person name="Grillot-Courvalin C."/>
            <person name="Clermont D."/>
            <person name="Rocha E."/>
            <person name="Yoon E.-J."/>
            <person name="Nemec A."/>
            <person name="Walker B."/>
            <person name="Young S.K."/>
            <person name="Zeng Q."/>
            <person name="Gargeya S."/>
            <person name="Fitzgerald M."/>
            <person name="Haas B."/>
            <person name="Abouelleil A."/>
            <person name="Alvarado L."/>
            <person name="Arachchi H.M."/>
            <person name="Berlin A.M."/>
            <person name="Chapman S.B."/>
            <person name="Dewar J."/>
            <person name="Goldberg J."/>
            <person name="Griggs A."/>
            <person name="Gujja S."/>
            <person name="Hansen M."/>
            <person name="Howarth C."/>
            <person name="Imamovic A."/>
            <person name="Larimer J."/>
            <person name="McCowan C."/>
            <person name="Murphy C."/>
            <person name="Neiman D."/>
            <person name="Pearson M."/>
            <person name="Priest M."/>
            <person name="Roberts A."/>
            <person name="Saif S."/>
            <person name="Shea T."/>
            <person name="Sisk P."/>
            <person name="Sykes S."/>
            <person name="Wortman J."/>
            <person name="Nusbaum C."/>
            <person name="Birren B."/>
        </authorList>
    </citation>
    <scope>NUCLEOTIDE SEQUENCE [LARGE SCALE GENOMIC DNA]</scope>
    <source>
        <strain evidence="4">NIPH 973</strain>
    </source>
</reference>
<dbReference type="SMART" id="SM00894">
    <property type="entry name" value="Excalibur"/>
    <property type="match status" value="1"/>
</dbReference>
<accession>N8SAU9</accession>
<keyword evidence="1" id="KW-0812">Transmembrane</keyword>
<name>N8SAU9_9GAMM</name>
<evidence type="ECO:0000313" key="3">
    <source>
        <dbReference type="EMBL" id="ENU42889.1"/>
    </source>
</evidence>
<feature type="transmembrane region" description="Helical" evidence="1">
    <location>
        <begin position="20"/>
        <end position="41"/>
    </location>
</feature>
<organism evidence="3 4">
    <name type="scientific">Acinetobacter seifertii</name>
    <dbReference type="NCBI Taxonomy" id="1530123"/>
    <lineage>
        <taxon>Bacteria</taxon>
        <taxon>Pseudomonadati</taxon>
        <taxon>Pseudomonadota</taxon>
        <taxon>Gammaproteobacteria</taxon>
        <taxon>Moraxellales</taxon>
        <taxon>Moraxellaceae</taxon>
        <taxon>Acinetobacter</taxon>
        <taxon>Acinetobacter calcoaceticus/baumannii complex</taxon>
    </lineage>
</organism>
<dbReference type="AlphaFoldDB" id="N8SAU9"/>
<gene>
    <name evidence="3" type="ORF">F985_03787</name>
</gene>